<keyword evidence="5" id="KW-1185">Reference proteome</keyword>
<feature type="region of interest" description="Disordered" evidence="2">
    <location>
        <begin position="129"/>
        <end position="438"/>
    </location>
</feature>
<feature type="region of interest" description="Disordered" evidence="2">
    <location>
        <begin position="1206"/>
        <end position="1275"/>
    </location>
</feature>
<dbReference type="Pfam" id="PF02213">
    <property type="entry name" value="GYF"/>
    <property type="match status" value="1"/>
</dbReference>
<feature type="compositionally biased region" description="Pro residues" evidence="2">
    <location>
        <begin position="645"/>
        <end position="663"/>
    </location>
</feature>
<feature type="compositionally biased region" description="Polar residues" evidence="2">
    <location>
        <begin position="393"/>
        <end position="403"/>
    </location>
</feature>
<feature type="compositionally biased region" description="Low complexity" evidence="2">
    <location>
        <begin position="404"/>
        <end position="419"/>
    </location>
</feature>
<evidence type="ECO:0000256" key="2">
    <source>
        <dbReference type="SAM" id="MobiDB-lite"/>
    </source>
</evidence>
<dbReference type="SUPFAM" id="SSF55277">
    <property type="entry name" value="GYF domain"/>
    <property type="match status" value="1"/>
</dbReference>
<protein>
    <recommendedName>
        <fullName evidence="3">GYF domain-containing protein</fullName>
    </recommendedName>
</protein>
<name>A0ABR1AMZ4_POLSC</name>
<dbReference type="SMART" id="SM00444">
    <property type="entry name" value="GYF"/>
    <property type="match status" value="1"/>
</dbReference>
<dbReference type="Gene3D" id="3.30.1490.40">
    <property type="match status" value="1"/>
</dbReference>
<feature type="compositionally biased region" description="Basic and acidic residues" evidence="2">
    <location>
        <begin position="1120"/>
        <end position="1133"/>
    </location>
</feature>
<feature type="compositionally biased region" description="Polar residues" evidence="2">
    <location>
        <begin position="1206"/>
        <end position="1221"/>
    </location>
</feature>
<dbReference type="PANTHER" id="PTHR14445:SF36">
    <property type="entry name" value="FI03272P-RELATED"/>
    <property type="match status" value="1"/>
</dbReference>
<organism evidence="4 5">
    <name type="scientific">Polyplax serrata</name>
    <name type="common">Common mouse louse</name>
    <dbReference type="NCBI Taxonomy" id="468196"/>
    <lineage>
        <taxon>Eukaryota</taxon>
        <taxon>Metazoa</taxon>
        <taxon>Ecdysozoa</taxon>
        <taxon>Arthropoda</taxon>
        <taxon>Hexapoda</taxon>
        <taxon>Insecta</taxon>
        <taxon>Pterygota</taxon>
        <taxon>Neoptera</taxon>
        <taxon>Paraneoptera</taxon>
        <taxon>Psocodea</taxon>
        <taxon>Troctomorpha</taxon>
        <taxon>Phthiraptera</taxon>
        <taxon>Anoplura</taxon>
        <taxon>Polyplacidae</taxon>
        <taxon>Polyplax</taxon>
    </lineage>
</organism>
<dbReference type="PROSITE" id="PS50829">
    <property type="entry name" value="GYF"/>
    <property type="match status" value="1"/>
</dbReference>
<feature type="domain" description="GYF" evidence="3">
    <location>
        <begin position="574"/>
        <end position="618"/>
    </location>
</feature>
<feature type="compositionally biased region" description="Basic and acidic residues" evidence="2">
    <location>
        <begin position="915"/>
        <end position="1044"/>
    </location>
</feature>
<feature type="compositionally biased region" description="Basic and acidic residues" evidence="2">
    <location>
        <begin position="1101"/>
        <end position="1110"/>
    </location>
</feature>
<feature type="compositionally biased region" description="Basic and acidic residues" evidence="2">
    <location>
        <begin position="345"/>
        <end position="354"/>
    </location>
</feature>
<proteinExistence type="predicted"/>
<feature type="compositionally biased region" description="Basic and acidic residues" evidence="2">
    <location>
        <begin position="177"/>
        <end position="194"/>
    </location>
</feature>
<keyword evidence="1" id="KW-0175">Coiled coil</keyword>
<reference evidence="4 5" key="1">
    <citation type="submission" date="2023-09" db="EMBL/GenBank/DDBJ databases">
        <title>Genomes of two closely related lineages of the louse Polyplax serrata with different host specificities.</title>
        <authorList>
            <person name="Martinu J."/>
            <person name="Tarabai H."/>
            <person name="Stefka J."/>
            <person name="Hypsa V."/>
        </authorList>
    </citation>
    <scope>NUCLEOTIDE SEQUENCE [LARGE SCALE GENOMIC DNA]</scope>
    <source>
        <strain evidence="4">98ZLc_SE</strain>
    </source>
</reference>
<dbReference type="InterPro" id="IPR051640">
    <property type="entry name" value="GRB10-interact_GYF"/>
</dbReference>
<evidence type="ECO:0000259" key="3">
    <source>
        <dbReference type="PROSITE" id="PS50829"/>
    </source>
</evidence>
<feature type="coiled-coil region" evidence="1">
    <location>
        <begin position="1155"/>
        <end position="1190"/>
    </location>
</feature>
<comment type="caution">
    <text evidence="4">The sequence shown here is derived from an EMBL/GenBank/DDBJ whole genome shotgun (WGS) entry which is preliminary data.</text>
</comment>
<evidence type="ECO:0000313" key="4">
    <source>
        <dbReference type="EMBL" id="KAK6622134.1"/>
    </source>
</evidence>
<accession>A0ABR1AMZ4</accession>
<feature type="region of interest" description="Disordered" evidence="2">
    <location>
        <begin position="640"/>
        <end position="668"/>
    </location>
</feature>
<feature type="compositionally biased region" description="Basic and acidic residues" evidence="2">
    <location>
        <begin position="379"/>
        <end position="391"/>
    </location>
</feature>
<dbReference type="Proteomes" id="UP001359485">
    <property type="component" value="Unassembled WGS sequence"/>
</dbReference>
<feature type="region of interest" description="Disordered" evidence="2">
    <location>
        <begin position="915"/>
        <end position="1058"/>
    </location>
</feature>
<evidence type="ECO:0000313" key="5">
    <source>
        <dbReference type="Proteomes" id="UP001359485"/>
    </source>
</evidence>
<feature type="compositionally biased region" description="Basic residues" evidence="2">
    <location>
        <begin position="355"/>
        <end position="365"/>
    </location>
</feature>
<feature type="compositionally biased region" description="Polar residues" evidence="2">
    <location>
        <begin position="1229"/>
        <end position="1242"/>
    </location>
</feature>
<dbReference type="InterPro" id="IPR003169">
    <property type="entry name" value="GYF"/>
</dbReference>
<feature type="compositionally biased region" description="Polar residues" evidence="2">
    <location>
        <begin position="258"/>
        <end position="273"/>
    </location>
</feature>
<gene>
    <name evidence="4" type="ORF">RUM44_001941</name>
</gene>
<feature type="region of interest" description="Disordered" evidence="2">
    <location>
        <begin position="1101"/>
        <end position="1138"/>
    </location>
</feature>
<feature type="compositionally biased region" description="Polar residues" evidence="2">
    <location>
        <begin position="1251"/>
        <end position="1264"/>
    </location>
</feature>
<feature type="compositionally biased region" description="Basic and acidic residues" evidence="2">
    <location>
        <begin position="277"/>
        <end position="301"/>
    </location>
</feature>
<dbReference type="PANTHER" id="PTHR14445">
    <property type="entry name" value="GRB10 INTERACTING GYF PROTEIN"/>
    <property type="match status" value="1"/>
</dbReference>
<feature type="compositionally biased region" description="Basic and acidic residues" evidence="2">
    <location>
        <begin position="238"/>
        <end position="255"/>
    </location>
</feature>
<sequence length="1429" mass="162684">MDVFRAVLDTKLYVGLLRNMTDSLKFGPEWLRNLSSEGNTGGAPKYQLAEHRYGREEMLALFDRNVRAPDPLVKLQGLYVEKTQIPMALLTMTEEEIRQWHKGINSDVVLRLNGKTVVGPPGGGVFRGRGGNILERGRGRLRGSGGFHYSRGLSYEEQSDGVKEGGPPERPFSRSLRSYDRTQTSERSWGERNGGDPGDWNGSTSPRKEYSSMKDFSGSSRNSTESWRRHRGADDDEGWRKSDKWGRSNSWRDEGDTTESGGLSKSTSRTSSWGRGWADEGLRGRSHDEDSLSVKRSHFVDEVPEWAMENPSESGGSFDASGAFHGGNYSDEEEDNVNSINLRHRLSDDADVRTKSKSPPRVKKTSRNDLSENNEDPEEAKIGAQEKDRKLSRSQTAQGNLTDSSKSTSHSLAKSQSSSNLKTTEHPSESNLALTKRTESQNFDRIRVQHQNFIDKNDTNKELSEAVDVNNLRKKEPAVEPNGVIEEVMKSETSAVLEAGVPNAKEKNSAFRKDKINNLTLNPGSRLVGAEIEHESSVNRQGSEEDMERMAEVVKDTVVKLFEDEEKPLVDIESDKWYYRDPQGPFKSSEMLEWFMNGYFQLSLLVRREQDELYVKLGDLMLKCGKVPFLPGVNLPVLKADTEIPQPPQPQQQPPPGPVPPQPHGLSQPDIFMQQYHQYQMLQKQFLLSQQLALNKLSQSEMWSTLSPVQQRNLLIQKLAMSQRPSLPVDQVPQVEKNSFSQLLAQMQQHQQNKMSMPEMQRDTKTVDPIRQLLQHMNVMQTNPPQPQPQPPMVNPMNPAGVVMNHHLNSQSHLNSVLANAAPNIGVEEPKVEDPIRSLLRQLGNQSNIMPPQAPAPSDSLWGAPGRTMLWPQANQPGPVTNAAGLPMWEIKTEQQILAEQQLRLDEERRQVELRKTKEEEKEAAQKQKELEEKRREEEKREEIKKMELKKLEEKMRIQKEKEMEKEEKKKAEELKKKQQEEAQRKKQEAAKKVQEAQKKKEEKERKKEEEREKKRLQEEGKKKVENEKKKKEEEQQRLKKKQEEEEEAAANAKKQEMLKRPMEALKKMQDQQMEPFKRPLPWCQTPVTAPGTSLSEIQKMQEREKKQMLREQQMALQKAQEKEIQQMQKESESQSNGLNLKWAEQLPKMNPSVKSLAEIQAEEQLQLAKQLERERLERAQQQREAALTTNAGIWGNASQSLTWTNNSAPWGVTPVQNNPTPGFWDEVASNTTKSKAKTPSSPVKGKNQAALPSQKTEKNSPAQKGSKPKSKKEEAAVMKLFERADDEFTTWCSASLQSIQSDVDIPTFVSFLRDIESPYEVTEYVKCYLGDGKEAQEFAKQFLERRSRWMSSQKNAGDDDRNSKYSGVNSGSQYQINVAQEFQEVKGKGKKSKKGKMLKVDNRILGFSVTAAPDRINVGDRDYVNHNL</sequence>
<evidence type="ECO:0000256" key="1">
    <source>
        <dbReference type="SAM" id="Coils"/>
    </source>
</evidence>
<dbReference type="EMBL" id="JAWJWF010000047">
    <property type="protein sequence ID" value="KAK6622134.1"/>
    <property type="molecule type" value="Genomic_DNA"/>
</dbReference>
<dbReference type="InterPro" id="IPR035445">
    <property type="entry name" value="GYF-like_dom_sf"/>
</dbReference>